<accession>A0ABY0IM73</accession>
<name>A0ABY0IM73_9BACT</name>
<organism evidence="2 3">
    <name type="scientific">Halobacteriovorax vibrionivorans</name>
    <dbReference type="NCBI Taxonomy" id="2152716"/>
    <lineage>
        <taxon>Bacteria</taxon>
        <taxon>Pseudomonadati</taxon>
        <taxon>Bdellovibrionota</taxon>
        <taxon>Bacteriovoracia</taxon>
        <taxon>Bacteriovoracales</taxon>
        <taxon>Halobacteriovoraceae</taxon>
        <taxon>Halobacteriovorax</taxon>
    </lineage>
</organism>
<dbReference type="Proteomes" id="UP000443582">
    <property type="component" value="Unassembled WGS sequence"/>
</dbReference>
<sequence>MKKLTLVFLLVLSATNVLALSETETNCDEMYASSDSVASVESAAPAASGSTSSSSSSATGQ</sequence>
<reference evidence="3" key="1">
    <citation type="journal article" date="2019" name="Int. J. Syst. Evol. Microbiol.">
        <title>Halobacteriovorax valvorus sp. nov., a novel prokaryotic predator isolated from coastal seawater of China.</title>
        <authorList>
            <person name="Chen M.-X."/>
        </authorList>
    </citation>
    <scope>NUCLEOTIDE SEQUENCE [LARGE SCALE GENOMIC DNA]</scope>
    <source>
        <strain evidence="3">BL9</strain>
    </source>
</reference>
<protein>
    <submittedName>
        <fullName evidence="2">Uncharacterized protein</fullName>
    </submittedName>
</protein>
<evidence type="ECO:0000313" key="3">
    <source>
        <dbReference type="Proteomes" id="UP000443582"/>
    </source>
</evidence>
<gene>
    <name evidence="2" type="ORF">DAY19_05570</name>
</gene>
<evidence type="ECO:0000313" key="2">
    <source>
        <dbReference type="EMBL" id="RZF23238.1"/>
    </source>
</evidence>
<keyword evidence="3" id="KW-1185">Reference proteome</keyword>
<dbReference type="RefSeq" id="WP_114706185.1">
    <property type="nucleotide sequence ID" value="NZ_QDKL01000001.1"/>
</dbReference>
<dbReference type="EMBL" id="QDKL01000001">
    <property type="protein sequence ID" value="RZF23238.1"/>
    <property type="molecule type" value="Genomic_DNA"/>
</dbReference>
<feature type="signal peptide" evidence="1">
    <location>
        <begin position="1"/>
        <end position="19"/>
    </location>
</feature>
<proteinExistence type="predicted"/>
<evidence type="ECO:0000256" key="1">
    <source>
        <dbReference type="SAM" id="SignalP"/>
    </source>
</evidence>
<feature type="chain" id="PRO_5047074749" evidence="1">
    <location>
        <begin position="20"/>
        <end position="61"/>
    </location>
</feature>
<comment type="caution">
    <text evidence="2">The sequence shown here is derived from an EMBL/GenBank/DDBJ whole genome shotgun (WGS) entry which is preliminary data.</text>
</comment>
<keyword evidence="1" id="KW-0732">Signal</keyword>